<keyword evidence="3" id="KW-1003">Cell membrane</keyword>
<dbReference type="SUPFAM" id="SSF52540">
    <property type="entry name" value="P-loop containing nucleoside triphosphate hydrolases"/>
    <property type="match status" value="1"/>
</dbReference>
<comment type="subcellular location">
    <subcellularLocation>
        <location evidence="1">Cell membrane</location>
        <topology evidence="1">Multi-pass membrane protein</topology>
    </subcellularLocation>
</comment>
<feature type="transmembrane region" description="Helical" evidence="8">
    <location>
        <begin position="24"/>
        <end position="42"/>
    </location>
</feature>
<keyword evidence="10" id="KW-1185">Reference proteome</keyword>
<dbReference type="PANTHER" id="PTHR37937:SF1">
    <property type="entry name" value="CONJUGATIVE TRANSFER: DNA TRANSPORT"/>
    <property type="match status" value="1"/>
</dbReference>
<dbReference type="CDD" id="cd01127">
    <property type="entry name" value="TrwB_TraG_TraD_VirD4"/>
    <property type="match status" value="1"/>
</dbReference>
<feature type="region of interest" description="Disordered" evidence="7">
    <location>
        <begin position="630"/>
        <end position="698"/>
    </location>
</feature>
<evidence type="ECO:0000256" key="5">
    <source>
        <dbReference type="ARBA" id="ARBA00022989"/>
    </source>
</evidence>
<dbReference type="Proteomes" id="UP000199584">
    <property type="component" value="Unassembled WGS sequence"/>
</dbReference>
<proteinExistence type="inferred from homology"/>
<dbReference type="NCBIfam" id="NF045973">
    <property type="entry name" value="conju_CD1115"/>
    <property type="match status" value="1"/>
</dbReference>
<sequence>MINRKKVIIAGGLAGLLFLLTLGYFYPLGAALVVFAGGLYFFNRKNDKALASVFCVPVLGVGMAYAFGQMAEILLKNPQGLVPASWFTLDSLANPENLAARVGLVAGAVLGAALGVVNTRDGRSKENSPDRVHGLKVVRNAAKGTNRWASEADVAPMCEFGPPREQGVYPGGIVLGRLRGRVVRVIPGKAPKGKPGLAGHVAVFGGTGSGKTYSYVINNIISAVMDGQSVVVTDPKGELAATLAPWLESLGYEVRIFNLISPRHSHRWNPVAECRNDSETAEMAACFVNNAARDGSGYFVAKEVQLLETLAGLLQADFPDEQRHLRAAMSLTAWSVDALDERFRRAYEEGRLTPTIYERWRGAASANFDNAVSGLSAKLRILTTEPLAALMSEPELTLANIGRKKTALFCVLPVNGDGRVLKPILSTFYMFLFKRLYELAAGNEGKLPVPVRFVLDEFANIGAIPGFSEIISTARSLGIHIQFILQGKSQLTDVYGAQEAKNILSNCPTLFLLGTAPGDIETARFFSQLLGHAAVETISERRDMTIPVKHYFELPKKSMSISRRALMEPGEITGMDPLDCIALVQWCRPMFLRKVGWVDLPQARLIKEAGIVPIPEQIPARSLAVSVPVIPNEDEGGESQRPGRSGGLNGSGGGFDVGELFRQSQDGENNLQDESRRGNSGSGQEDDNPVMDLFRPGA</sequence>
<dbReference type="GO" id="GO:0005886">
    <property type="term" value="C:plasma membrane"/>
    <property type="evidence" value="ECO:0007669"/>
    <property type="project" value="UniProtKB-SubCell"/>
</dbReference>
<reference evidence="10" key="1">
    <citation type="submission" date="2016-10" db="EMBL/GenBank/DDBJ databases">
        <authorList>
            <person name="Varghese N."/>
            <person name="Submissions S."/>
        </authorList>
    </citation>
    <scope>NUCLEOTIDE SEQUENCE [LARGE SCALE GENOMIC DNA]</scope>
    <source>
        <strain evidence="10">DSM 3669</strain>
    </source>
</reference>
<evidence type="ECO:0000256" key="8">
    <source>
        <dbReference type="SAM" id="Phobius"/>
    </source>
</evidence>
<evidence type="ECO:0000256" key="3">
    <source>
        <dbReference type="ARBA" id="ARBA00022475"/>
    </source>
</evidence>
<evidence type="ECO:0000256" key="1">
    <source>
        <dbReference type="ARBA" id="ARBA00004651"/>
    </source>
</evidence>
<evidence type="ECO:0000313" key="10">
    <source>
        <dbReference type="Proteomes" id="UP000199584"/>
    </source>
</evidence>
<gene>
    <name evidence="9" type="ORF">SAMN05660706_12545</name>
</gene>
<evidence type="ECO:0000256" key="6">
    <source>
        <dbReference type="ARBA" id="ARBA00023136"/>
    </source>
</evidence>
<keyword evidence="4 8" id="KW-0812">Transmembrane</keyword>
<keyword evidence="5 8" id="KW-1133">Transmembrane helix</keyword>
<dbReference type="RefSeq" id="WP_165608343.1">
    <property type="nucleotide sequence ID" value="NZ_FOYM01000025.1"/>
</dbReference>
<comment type="similarity">
    <text evidence="2">Belongs to the VirD4/TraG family.</text>
</comment>
<dbReference type="EMBL" id="FOYM01000025">
    <property type="protein sequence ID" value="SFR12527.1"/>
    <property type="molecule type" value="Genomic_DNA"/>
</dbReference>
<evidence type="ECO:0000256" key="2">
    <source>
        <dbReference type="ARBA" id="ARBA00008806"/>
    </source>
</evidence>
<dbReference type="Pfam" id="PF02534">
    <property type="entry name" value="T4SS-DNA_transf"/>
    <property type="match status" value="1"/>
</dbReference>
<protein>
    <submittedName>
        <fullName evidence="9">Type IV secretion system protein VirD4</fullName>
    </submittedName>
</protein>
<evidence type="ECO:0000313" key="9">
    <source>
        <dbReference type="EMBL" id="SFR12527.1"/>
    </source>
</evidence>
<name>A0A1I6E4F9_9FIRM</name>
<evidence type="ECO:0000256" key="4">
    <source>
        <dbReference type="ARBA" id="ARBA00022692"/>
    </source>
</evidence>
<dbReference type="InterPro" id="IPR003688">
    <property type="entry name" value="TraG/VirD4"/>
</dbReference>
<dbReference type="Gene3D" id="3.40.50.300">
    <property type="entry name" value="P-loop containing nucleotide triphosphate hydrolases"/>
    <property type="match status" value="2"/>
</dbReference>
<dbReference type="InterPro" id="IPR051539">
    <property type="entry name" value="T4SS-coupling_protein"/>
</dbReference>
<evidence type="ECO:0000256" key="7">
    <source>
        <dbReference type="SAM" id="MobiDB-lite"/>
    </source>
</evidence>
<feature type="transmembrane region" description="Helical" evidence="8">
    <location>
        <begin position="49"/>
        <end position="68"/>
    </location>
</feature>
<dbReference type="AlphaFoldDB" id="A0A1I6E4F9"/>
<feature type="compositionally biased region" description="Gly residues" evidence="7">
    <location>
        <begin position="644"/>
        <end position="656"/>
    </location>
</feature>
<feature type="compositionally biased region" description="Polar residues" evidence="7">
    <location>
        <begin position="662"/>
        <end position="683"/>
    </location>
</feature>
<keyword evidence="6 8" id="KW-0472">Membrane</keyword>
<organism evidence="9 10">
    <name type="scientific">Desulfoscipio geothermicus DSM 3669</name>
    <dbReference type="NCBI Taxonomy" id="1121426"/>
    <lineage>
        <taxon>Bacteria</taxon>
        <taxon>Bacillati</taxon>
        <taxon>Bacillota</taxon>
        <taxon>Clostridia</taxon>
        <taxon>Eubacteriales</taxon>
        <taxon>Desulfallaceae</taxon>
        <taxon>Desulfoscipio</taxon>
    </lineage>
</organism>
<dbReference type="PANTHER" id="PTHR37937">
    <property type="entry name" value="CONJUGATIVE TRANSFER: DNA TRANSPORT"/>
    <property type="match status" value="1"/>
</dbReference>
<accession>A0A1I6E4F9</accession>
<dbReference type="InterPro" id="IPR027417">
    <property type="entry name" value="P-loop_NTPase"/>
</dbReference>
<dbReference type="STRING" id="39060.SAMN05660706_12545"/>